<reference evidence="1 2" key="1">
    <citation type="submission" date="2014-04" db="EMBL/GenBank/DDBJ databases">
        <authorList>
            <consortium name="DOE Joint Genome Institute"/>
            <person name="Kuo A."/>
            <person name="Ruytinx J."/>
            <person name="Rineau F."/>
            <person name="Colpaert J."/>
            <person name="Kohler A."/>
            <person name="Nagy L.G."/>
            <person name="Floudas D."/>
            <person name="Copeland A."/>
            <person name="Barry K.W."/>
            <person name="Cichocki N."/>
            <person name="Veneault-Fourrey C."/>
            <person name="LaButti K."/>
            <person name="Lindquist E.A."/>
            <person name="Lipzen A."/>
            <person name="Lundell T."/>
            <person name="Morin E."/>
            <person name="Murat C."/>
            <person name="Sun H."/>
            <person name="Tunlid A."/>
            <person name="Henrissat B."/>
            <person name="Grigoriev I.V."/>
            <person name="Hibbett D.S."/>
            <person name="Martin F."/>
            <person name="Nordberg H.P."/>
            <person name="Cantor M.N."/>
            <person name="Hua S.X."/>
        </authorList>
    </citation>
    <scope>NUCLEOTIDE SEQUENCE [LARGE SCALE GENOMIC DNA]</scope>
    <source>
        <strain evidence="1 2">UH-Slu-Lm8-n1</strain>
    </source>
</reference>
<gene>
    <name evidence="1" type="ORF">CY34DRAFT_808827</name>
</gene>
<accession>A0A0C9ZMY5</accession>
<evidence type="ECO:0000313" key="2">
    <source>
        <dbReference type="Proteomes" id="UP000054485"/>
    </source>
</evidence>
<dbReference type="HOGENOM" id="CLU_2672753_0_0_1"/>
<organism evidence="1 2">
    <name type="scientific">Suillus luteus UH-Slu-Lm8-n1</name>
    <dbReference type="NCBI Taxonomy" id="930992"/>
    <lineage>
        <taxon>Eukaryota</taxon>
        <taxon>Fungi</taxon>
        <taxon>Dikarya</taxon>
        <taxon>Basidiomycota</taxon>
        <taxon>Agaricomycotina</taxon>
        <taxon>Agaricomycetes</taxon>
        <taxon>Agaricomycetidae</taxon>
        <taxon>Boletales</taxon>
        <taxon>Suillineae</taxon>
        <taxon>Suillaceae</taxon>
        <taxon>Suillus</taxon>
    </lineage>
</organism>
<name>A0A0C9ZMY5_9AGAM</name>
<sequence length="75" mass="8488">MIRTHRSVQQVSLTRILTADSSTGTYCNSVVQLSFPRYLAPTSENMYSLRSADDNDLTIMKMYPHRLCKPASSCQ</sequence>
<dbReference type="EMBL" id="KN835366">
    <property type="protein sequence ID" value="KIK38945.1"/>
    <property type="molecule type" value="Genomic_DNA"/>
</dbReference>
<reference evidence="2" key="2">
    <citation type="submission" date="2015-01" db="EMBL/GenBank/DDBJ databases">
        <title>Evolutionary Origins and Diversification of the Mycorrhizal Mutualists.</title>
        <authorList>
            <consortium name="DOE Joint Genome Institute"/>
            <consortium name="Mycorrhizal Genomics Consortium"/>
            <person name="Kohler A."/>
            <person name="Kuo A."/>
            <person name="Nagy L.G."/>
            <person name="Floudas D."/>
            <person name="Copeland A."/>
            <person name="Barry K.W."/>
            <person name="Cichocki N."/>
            <person name="Veneault-Fourrey C."/>
            <person name="LaButti K."/>
            <person name="Lindquist E.A."/>
            <person name="Lipzen A."/>
            <person name="Lundell T."/>
            <person name="Morin E."/>
            <person name="Murat C."/>
            <person name="Riley R."/>
            <person name="Ohm R."/>
            <person name="Sun H."/>
            <person name="Tunlid A."/>
            <person name="Henrissat B."/>
            <person name="Grigoriev I.V."/>
            <person name="Hibbett D.S."/>
            <person name="Martin F."/>
        </authorList>
    </citation>
    <scope>NUCLEOTIDE SEQUENCE [LARGE SCALE GENOMIC DNA]</scope>
    <source>
        <strain evidence="2">UH-Slu-Lm8-n1</strain>
    </source>
</reference>
<dbReference type="AlphaFoldDB" id="A0A0C9ZMY5"/>
<dbReference type="Proteomes" id="UP000054485">
    <property type="component" value="Unassembled WGS sequence"/>
</dbReference>
<protein>
    <submittedName>
        <fullName evidence="1">Uncharacterized protein</fullName>
    </submittedName>
</protein>
<dbReference type="InParanoid" id="A0A0C9ZMY5"/>
<proteinExistence type="predicted"/>
<keyword evidence="2" id="KW-1185">Reference proteome</keyword>
<evidence type="ECO:0000313" key="1">
    <source>
        <dbReference type="EMBL" id="KIK38945.1"/>
    </source>
</evidence>